<dbReference type="NCBIfam" id="TIGR00377">
    <property type="entry name" value="ant_ant_sig"/>
    <property type="match status" value="1"/>
</dbReference>
<organism evidence="4 5">
    <name type="scientific">Candidatus Sherwoodlollariibacterium unditelluris</name>
    <dbReference type="NCBI Taxonomy" id="1974757"/>
    <lineage>
        <taxon>Bacteria</taxon>
        <taxon>Pseudomonadati</taxon>
        <taxon>Candidatus Omnitrophota</taxon>
        <taxon>Candidatus Sherwoodlollariibacterium</taxon>
    </lineage>
</organism>
<dbReference type="Pfam" id="PF07238">
    <property type="entry name" value="PilZ"/>
    <property type="match status" value="1"/>
</dbReference>
<protein>
    <recommendedName>
        <fullName evidence="2">Anti-sigma factor antagonist</fullName>
    </recommendedName>
</protein>
<dbReference type="PROSITE" id="PS50801">
    <property type="entry name" value="STAS"/>
    <property type="match status" value="1"/>
</dbReference>
<dbReference type="SUPFAM" id="SSF141371">
    <property type="entry name" value="PilZ domain-like"/>
    <property type="match status" value="1"/>
</dbReference>
<evidence type="ECO:0000256" key="1">
    <source>
        <dbReference type="ARBA" id="ARBA00009013"/>
    </source>
</evidence>
<sequence length="240" mass="27351">MDIRARQKNNIVILDLSGRIDVDCANLIEAVAQCLRDGCNDILLNLEEVDFIDYMGISVVVIAYKEIVNAHGRVKFTNLQAQAMNILRIAGLDKVIEIYADEETALGSFKEDRIIENIEKMQLRRRFKRLPIDIKIELKANKDERTPVCLNLDLINLSAVGAFIFGDNEFRLGDEVILKMNLPPKQEKLELEAKVVWIPDKQIQPHAYPGIGVEFTNISAHIQQKLVEFIERNLSFMSSD</sequence>
<dbReference type="Gene3D" id="3.30.750.24">
    <property type="entry name" value="STAS domain"/>
    <property type="match status" value="1"/>
</dbReference>
<dbReference type="InterPro" id="IPR002645">
    <property type="entry name" value="STAS_dom"/>
</dbReference>
<evidence type="ECO:0000256" key="2">
    <source>
        <dbReference type="RuleBase" id="RU003749"/>
    </source>
</evidence>
<evidence type="ECO:0000313" key="4">
    <source>
        <dbReference type="EMBL" id="PIP19911.1"/>
    </source>
</evidence>
<evidence type="ECO:0000313" key="5">
    <source>
        <dbReference type="Proteomes" id="UP000231292"/>
    </source>
</evidence>
<dbReference type="SUPFAM" id="SSF52091">
    <property type="entry name" value="SpoIIaa-like"/>
    <property type="match status" value="1"/>
</dbReference>
<reference evidence="4 5" key="1">
    <citation type="submission" date="2017-09" db="EMBL/GenBank/DDBJ databases">
        <title>Depth-based differentiation of microbial function through sediment-hosted aquifers and enrichment of novel symbionts in the deep terrestrial subsurface.</title>
        <authorList>
            <person name="Probst A.J."/>
            <person name="Ladd B."/>
            <person name="Jarett J.K."/>
            <person name="Geller-Mcgrath D.E."/>
            <person name="Sieber C.M."/>
            <person name="Emerson J.B."/>
            <person name="Anantharaman K."/>
            <person name="Thomas B.C."/>
            <person name="Malmstrom R."/>
            <person name="Stieglmeier M."/>
            <person name="Klingl A."/>
            <person name="Woyke T."/>
            <person name="Ryan C.M."/>
            <person name="Banfield J.F."/>
        </authorList>
    </citation>
    <scope>NUCLEOTIDE SEQUENCE [LARGE SCALE GENOMIC DNA]</scope>
    <source>
        <strain evidence="4">CG23_combo_of_CG06-09_8_20_14_all_41_10</strain>
    </source>
</reference>
<dbReference type="PANTHER" id="PTHR33495">
    <property type="entry name" value="ANTI-SIGMA FACTOR ANTAGONIST TM_1081-RELATED-RELATED"/>
    <property type="match status" value="1"/>
</dbReference>
<feature type="domain" description="STAS" evidence="3">
    <location>
        <begin position="1"/>
        <end position="109"/>
    </location>
</feature>
<proteinExistence type="inferred from homology"/>
<dbReference type="InterPro" id="IPR009875">
    <property type="entry name" value="PilZ_domain"/>
</dbReference>
<comment type="similarity">
    <text evidence="1 2">Belongs to the anti-sigma-factor antagonist family.</text>
</comment>
<evidence type="ECO:0000259" key="3">
    <source>
        <dbReference type="PROSITE" id="PS50801"/>
    </source>
</evidence>
<dbReference type="Pfam" id="PF01740">
    <property type="entry name" value="STAS"/>
    <property type="match status" value="1"/>
</dbReference>
<dbReference type="Gene3D" id="2.40.10.220">
    <property type="entry name" value="predicted glycosyltransferase like domains"/>
    <property type="match status" value="1"/>
</dbReference>
<dbReference type="GO" id="GO:0043856">
    <property type="term" value="F:anti-sigma factor antagonist activity"/>
    <property type="evidence" value="ECO:0007669"/>
    <property type="project" value="InterPro"/>
</dbReference>
<dbReference type="CDD" id="cd07043">
    <property type="entry name" value="STAS_anti-anti-sigma_factors"/>
    <property type="match status" value="1"/>
</dbReference>
<dbReference type="InterPro" id="IPR003658">
    <property type="entry name" value="Anti-sigma_ant"/>
</dbReference>
<dbReference type="Proteomes" id="UP000231292">
    <property type="component" value="Unassembled WGS sequence"/>
</dbReference>
<dbReference type="EMBL" id="PCRK01000006">
    <property type="protein sequence ID" value="PIP19911.1"/>
    <property type="molecule type" value="Genomic_DNA"/>
</dbReference>
<comment type="caution">
    <text evidence="4">The sequence shown here is derived from an EMBL/GenBank/DDBJ whole genome shotgun (WGS) entry which is preliminary data.</text>
</comment>
<name>A0A2G9YN32_9BACT</name>
<accession>A0A2G9YN32</accession>
<dbReference type="AlphaFoldDB" id="A0A2G9YN32"/>
<dbReference type="GO" id="GO:0035438">
    <property type="term" value="F:cyclic-di-GMP binding"/>
    <property type="evidence" value="ECO:0007669"/>
    <property type="project" value="InterPro"/>
</dbReference>
<gene>
    <name evidence="4" type="ORF">COX41_00220</name>
</gene>
<dbReference type="InterPro" id="IPR036513">
    <property type="entry name" value="STAS_dom_sf"/>
</dbReference>